<gene>
    <name evidence="2" type="ORF">QEH52_06555</name>
</gene>
<protein>
    <submittedName>
        <fullName evidence="2">DUF4194 domain-containing protein</fullName>
    </submittedName>
</protein>
<feature type="compositionally biased region" description="Acidic residues" evidence="1">
    <location>
        <begin position="213"/>
        <end position="222"/>
    </location>
</feature>
<organism evidence="2 3">
    <name type="scientific">Thalassobacterium maritimum</name>
    <dbReference type="NCBI Taxonomy" id="3041265"/>
    <lineage>
        <taxon>Bacteria</taxon>
        <taxon>Pseudomonadati</taxon>
        <taxon>Verrucomicrobiota</taxon>
        <taxon>Opitutia</taxon>
        <taxon>Puniceicoccales</taxon>
        <taxon>Coraliomargaritaceae</taxon>
        <taxon>Thalassobacterium</taxon>
    </lineage>
</organism>
<evidence type="ECO:0000313" key="2">
    <source>
        <dbReference type="EMBL" id="MDQ8207160.1"/>
    </source>
</evidence>
<comment type="caution">
    <text evidence="2">The sequence shown here is derived from an EMBL/GenBank/DDBJ whole genome shotgun (WGS) entry which is preliminary data.</text>
</comment>
<dbReference type="EMBL" id="JARXHW010000011">
    <property type="protein sequence ID" value="MDQ8207160.1"/>
    <property type="molecule type" value="Genomic_DNA"/>
</dbReference>
<name>A0ABU1ASM1_9BACT</name>
<dbReference type="InterPro" id="IPR025449">
    <property type="entry name" value="JetB"/>
</dbReference>
<proteinExistence type="predicted"/>
<dbReference type="RefSeq" id="WP_308949297.1">
    <property type="nucleotide sequence ID" value="NZ_JARXHW010000011.1"/>
</dbReference>
<evidence type="ECO:0000256" key="1">
    <source>
        <dbReference type="SAM" id="MobiDB-lite"/>
    </source>
</evidence>
<feature type="region of interest" description="Disordered" evidence="1">
    <location>
        <begin position="196"/>
        <end position="222"/>
    </location>
</feature>
<reference evidence="2 3" key="1">
    <citation type="submission" date="2023-04" db="EMBL/GenBank/DDBJ databases">
        <title>A novel bacteria isolated from coastal sediment.</title>
        <authorList>
            <person name="Liu X.-J."/>
            <person name="Du Z.-J."/>
        </authorList>
    </citation>
    <scope>NUCLEOTIDE SEQUENCE [LARGE SCALE GENOMIC DNA]</scope>
    <source>
        <strain evidence="2 3">SDUM461003</strain>
    </source>
</reference>
<dbReference type="Proteomes" id="UP001225316">
    <property type="component" value="Unassembled WGS sequence"/>
</dbReference>
<evidence type="ECO:0000313" key="3">
    <source>
        <dbReference type="Proteomes" id="UP001225316"/>
    </source>
</evidence>
<dbReference type="Pfam" id="PF13835">
    <property type="entry name" value="DUF4194"/>
    <property type="match status" value="1"/>
</dbReference>
<accession>A0ABU1ASM1</accession>
<keyword evidence="3" id="KW-1185">Reference proteome</keyword>
<sequence>MNPSVITIRHVIVQLVRGPIYQEETESWTRLLRDRQQVESHFQLMGLDLVVDEDAGYAFLRNEDSNEEEELPEGHEGEAPLPRLMRRTPLSFLPTVLLTELRERLLRHDQSTDGTDYLYLEFKDILEFMRPYCGESGNEQKIEKKIKAAVSRLLELSALRYVSNRNEVIYRVEPILRAKLPVDQIEAIRNRLKAHLEQEDASEDRDEATPAESEIEETEEDA</sequence>